<dbReference type="EMBL" id="KV878974">
    <property type="protein sequence ID" value="OJK01315.1"/>
    <property type="molecule type" value="Genomic_DNA"/>
</dbReference>
<dbReference type="InterPro" id="IPR052523">
    <property type="entry name" value="Trichothecene_AcTrans"/>
</dbReference>
<evidence type="ECO:0000313" key="3">
    <source>
        <dbReference type="Proteomes" id="UP000184546"/>
    </source>
</evidence>
<name>A0A1L9WYG7_ASPA1</name>
<sequence>MTAAGTIRVPQKDGSPLRLEFATVDDLNEITDLWYNAFSPAMLFLWPDTPGVRQWWNEANRHDMLHKPNAKYLKVVDTAQNGRIVAYAKWSLETAEERGRRWPAWHPEMDPALMDKFLGHLESNRTMAVAGAPKNFYLDMLATHSDYRKRGAARLLLEWGCEVGDEENAHIYIDASTDGQPVYQKFGFVSKNDPLVDPFEVAAMVRQPGLKSI</sequence>
<dbReference type="OMA" id="WYNAFTT"/>
<dbReference type="RefSeq" id="XP_020057654.1">
    <property type="nucleotide sequence ID" value="XM_020202447.1"/>
</dbReference>
<dbReference type="GO" id="GO:0016747">
    <property type="term" value="F:acyltransferase activity, transferring groups other than amino-acyl groups"/>
    <property type="evidence" value="ECO:0007669"/>
    <property type="project" value="InterPro"/>
</dbReference>
<keyword evidence="3" id="KW-1185">Reference proteome</keyword>
<dbReference type="PROSITE" id="PS51186">
    <property type="entry name" value="GNAT"/>
    <property type="match status" value="1"/>
</dbReference>
<dbReference type="InterPro" id="IPR000182">
    <property type="entry name" value="GNAT_dom"/>
</dbReference>
<reference evidence="3" key="1">
    <citation type="journal article" date="2017" name="Genome Biol.">
        <title>Comparative genomics reveals high biological diversity and specific adaptations in the industrially and medically important fungal genus Aspergillus.</title>
        <authorList>
            <person name="de Vries R.P."/>
            <person name="Riley R."/>
            <person name="Wiebenga A."/>
            <person name="Aguilar-Osorio G."/>
            <person name="Amillis S."/>
            <person name="Uchima C.A."/>
            <person name="Anderluh G."/>
            <person name="Asadollahi M."/>
            <person name="Askin M."/>
            <person name="Barry K."/>
            <person name="Battaglia E."/>
            <person name="Bayram O."/>
            <person name="Benocci T."/>
            <person name="Braus-Stromeyer S.A."/>
            <person name="Caldana C."/>
            <person name="Canovas D."/>
            <person name="Cerqueira G.C."/>
            <person name="Chen F."/>
            <person name="Chen W."/>
            <person name="Choi C."/>
            <person name="Clum A."/>
            <person name="Dos Santos R.A."/>
            <person name="Damasio A.R."/>
            <person name="Diallinas G."/>
            <person name="Emri T."/>
            <person name="Fekete E."/>
            <person name="Flipphi M."/>
            <person name="Freyberg S."/>
            <person name="Gallo A."/>
            <person name="Gournas C."/>
            <person name="Habgood R."/>
            <person name="Hainaut M."/>
            <person name="Harispe M.L."/>
            <person name="Henrissat B."/>
            <person name="Hilden K.S."/>
            <person name="Hope R."/>
            <person name="Hossain A."/>
            <person name="Karabika E."/>
            <person name="Karaffa L."/>
            <person name="Karanyi Z."/>
            <person name="Krasevec N."/>
            <person name="Kuo A."/>
            <person name="Kusch H."/>
            <person name="LaButti K."/>
            <person name="Lagendijk E.L."/>
            <person name="Lapidus A."/>
            <person name="Levasseur A."/>
            <person name="Lindquist E."/>
            <person name="Lipzen A."/>
            <person name="Logrieco A.F."/>
            <person name="MacCabe A."/>
            <person name="Maekelae M.R."/>
            <person name="Malavazi I."/>
            <person name="Melin P."/>
            <person name="Meyer V."/>
            <person name="Mielnichuk N."/>
            <person name="Miskei M."/>
            <person name="Molnar A.P."/>
            <person name="Mule G."/>
            <person name="Ngan C.Y."/>
            <person name="Orejas M."/>
            <person name="Orosz E."/>
            <person name="Ouedraogo J.P."/>
            <person name="Overkamp K.M."/>
            <person name="Park H.-S."/>
            <person name="Perrone G."/>
            <person name="Piumi F."/>
            <person name="Punt P.J."/>
            <person name="Ram A.F."/>
            <person name="Ramon A."/>
            <person name="Rauscher S."/>
            <person name="Record E."/>
            <person name="Riano-Pachon D.M."/>
            <person name="Robert V."/>
            <person name="Roehrig J."/>
            <person name="Ruller R."/>
            <person name="Salamov A."/>
            <person name="Salih N.S."/>
            <person name="Samson R.A."/>
            <person name="Sandor E."/>
            <person name="Sanguinetti M."/>
            <person name="Schuetze T."/>
            <person name="Sepcic K."/>
            <person name="Shelest E."/>
            <person name="Sherlock G."/>
            <person name="Sophianopoulou V."/>
            <person name="Squina F.M."/>
            <person name="Sun H."/>
            <person name="Susca A."/>
            <person name="Todd R.B."/>
            <person name="Tsang A."/>
            <person name="Unkles S.E."/>
            <person name="van de Wiele N."/>
            <person name="van Rossen-Uffink D."/>
            <person name="Oliveira J.V."/>
            <person name="Vesth T.C."/>
            <person name="Visser J."/>
            <person name="Yu J.-H."/>
            <person name="Zhou M."/>
            <person name="Andersen M.R."/>
            <person name="Archer D.B."/>
            <person name="Baker S.E."/>
            <person name="Benoit I."/>
            <person name="Brakhage A.A."/>
            <person name="Braus G.H."/>
            <person name="Fischer R."/>
            <person name="Frisvad J.C."/>
            <person name="Goldman G.H."/>
            <person name="Houbraken J."/>
            <person name="Oakley B."/>
            <person name="Pocsi I."/>
            <person name="Scazzocchio C."/>
            <person name="Seiboth B."/>
            <person name="vanKuyk P.A."/>
            <person name="Wortman J."/>
            <person name="Dyer P.S."/>
            <person name="Grigoriev I.V."/>
        </authorList>
    </citation>
    <scope>NUCLEOTIDE SEQUENCE [LARGE SCALE GENOMIC DNA]</scope>
    <source>
        <strain evidence="3">ATCC 16872 / CBS 172.66 / WB 5094</strain>
    </source>
</reference>
<dbReference type="VEuPathDB" id="FungiDB:ASPACDRAFT_51217"/>
<dbReference type="InterPro" id="IPR016181">
    <property type="entry name" value="Acyl_CoA_acyltransferase"/>
</dbReference>
<dbReference type="Pfam" id="PF13673">
    <property type="entry name" value="Acetyltransf_10"/>
    <property type="match status" value="1"/>
</dbReference>
<feature type="domain" description="N-acetyltransferase" evidence="1">
    <location>
        <begin position="74"/>
        <end position="206"/>
    </location>
</feature>
<dbReference type="AlphaFoldDB" id="A0A1L9WYG7"/>
<dbReference type="SUPFAM" id="SSF55729">
    <property type="entry name" value="Acyl-CoA N-acyltransferases (Nat)"/>
    <property type="match status" value="1"/>
</dbReference>
<evidence type="ECO:0000313" key="2">
    <source>
        <dbReference type="EMBL" id="OJK01315.1"/>
    </source>
</evidence>
<dbReference type="OrthoDB" id="2115692at2759"/>
<dbReference type="Gene3D" id="3.40.630.30">
    <property type="match status" value="1"/>
</dbReference>
<dbReference type="PANTHER" id="PTHR42791">
    <property type="entry name" value="GNAT FAMILY ACETYLTRANSFERASE"/>
    <property type="match status" value="1"/>
</dbReference>
<dbReference type="GeneID" id="30976261"/>
<dbReference type="STRING" id="690307.A0A1L9WYG7"/>
<dbReference type="Proteomes" id="UP000184546">
    <property type="component" value="Unassembled WGS sequence"/>
</dbReference>
<organism evidence="2 3">
    <name type="scientific">Aspergillus aculeatus (strain ATCC 16872 / CBS 172.66 / WB 5094)</name>
    <dbReference type="NCBI Taxonomy" id="690307"/>
    <lineage>
        <taxon>Eukaryota</taxon>
        <taxon>Fungi</taxon>
        <taxon>Dikarya</taxon>
        <taxon>Ascomycota</taxon>
        <taxon>Pezizomycotina</taxon>
        <taxon>Eurotiomycetes</taxon>
        <taxon>Eurotiomycetidae</taxon>
        <taxon>Eurotiales</taxon>
        <taxon>Aspergillaceae</taxon>
        <taxon>Aspergillus</taxon>
        <taxon>Aspergillus subgen. Circumdati</taxon>
    </lineage>
</organism>
<proteinExistence type="predicted"/>
<dbReference type="CDD" id="cd04301">
    <property type="entry name" value="NAT_SF"/>
    <property type="match status" value="1"/>
</dbReference>
<accession>A0A1L9WYG7</accession>
<evidence type="ECO:0000259" key="1">
    <source>
        <dbReference type="PROSITE" id="PS51186"/>
    </source>
</evidence>
<protein>
    <recommendedName>
        <fullName evidence="1">N-acetyltransferase domain-containing protein</fullName>
    </recommendedName>
</protein>
<dbReference type="PANTHER" id="PTHR42791:SF1">
    <property type="entry name" value="N-ACETYLTRANSFERASE DOMAIN-CONTAINING PROTEIN"/>
    <property type="match status" value="1"/>
</dbReference>
<gene>
    <name evidence="2" type="ORF">ASPACDRAFT_51217</name>
</gene>